<name>A0ABU6WZR8_9FABA</name>
<gene>
    <name evidence="1" type="ORF">PIB30_116039</name>
</gene>
<sequence length="70" mass="8089">ANVTVPRLIKWDEIDLPKSWSIDRAILTQPRQAPLLQEIKQDETGRVEIFFDRRNSFSSRSKVGTSNDFA</sequence>
<dbReference type="Proteomes" id="UP001341840">
    <property type="component" value="Unassembled WGS sequence"/>
</dbReference>
<protein>
    <submittedName>
        <fullName evidence="1">Uncharacterized protein</fullName>
    </submittedName>
</protein>
<feature type="non-terminal residue" evidence="1">
    <location>
        <position position="1"/>
    </location>
</feature>
<proteinExistence type="predicted"/>
<comment type="caution">
    <text evidence="1">The sequence shown here is derived from an EMBL/GenBank/DDBJ whole genome shotgun (WGS) entry which is preliminary data.</text>
</comment>
<accession>A0ABU6WZR8</accession>
<reference evidence="1 2" key="1">
    <citation type="journal article" date="2023" name="Plants (Basel)">
        <title>Bridging the Gap: Combining Genomics and Transcriptomics Approaches to Understand Stylosanthes scabra, an Orphan Legume from the Brazilian Caatinga.</title>
        <authorList>
            <person name="Ferreira-Neto J.R.C."/>
            <person name="da Silva M.D."/>
            <person name="Binneck E."/>
            <person name="de Melo N.F."/>
            <person name="da Silva R.H."/>
            <person name="de Melo A.L.T.M."/>
            <person name="Pandolfi V."/>
            <person name="Bustamante F.O."/>
            <person name="Brasileiro-Vidal A.C."/>
            <person name="Benko-Iseppon A.M."/>
        </authorList>
    </citation>
    <scope>NUCLEOTIDE SEQUENCE [LARGE SCALE GENOMIC DNA]</scope>
    <source>
        <tissue evidence="1">Leaves</tissue>
    </source>
</reference>
<evidence type="ECO:0000313" key="2">
    <source>
        <dbReference type="Proteomes" id="UP001341840"/>
    </source>
</evidence>
<evidence type="ECO:0000313" key="1">
    <source>
        <dbReference type="EMBL" id="MED6191400.1"/>
    </source>
</evidence>
<keyword evidence="2" id="KW-1185">Reference proteome</keyword>
<dbReference type="EMBL" id="JASCZI010196945">
    <property type="protein sequence ID" value="MED6191400.1"/>
    <property type="molecule type" value="Genomic_DNA"/>
</dbReference>
<organism evidence="1 2">
    <name type="scientific">Stylosanthes scabra</name>
    <dbReference type="NCBI Taxonomy" id="79078"/>
    <lineage>
        <taxon>Eukaryota</taxon>
        <taxon>Viridiplantae</taxon>
        <taxon>Streptophyta</taxon>
        <taxon>Embryophyta</taxon>
        <taxon>Tracheophyta</taxon>
        <taxon>Spermatophyta</taxon>
        <taxon>Magnoliopsida</taxon>
        <taxon>eudicotyledons</taxon>
        <taxon>Gunneridae</taxon>
        <taxon>Pentapetalae</taxon>
        <taxon>rosids</taxon>
        <taxon>fabids</taxon>
        <taxon>Fabales</taxon>
        <taxon>Fabaceae</taxon>
        <taxon>Papilionoideae</taxon>
        <taxon>50 kb inversion clade</taxon>
        <taxon>dalbergioids sensu lato</taxon>
        <taxon>Dalbergieae</taxon>
        <taxon>Pterocarpus clade</taxon>
        <taxon>Stylosanthes</taxon>
    </lineage>
</organism>